<proteinExistence type="predicted"/>
<accession>A0A8D8AU16</accession>
<feature type="region of interest" description="Disordered" evidence="1">
    <location>
        <begin position="146"/>
        <end position="165"/>
    </location>
</feature>
<name>A0A8D8AU16_CULPI</name>
<dbReference type="EMBL" id="HBUE01043551">
    <property type="protein sequence ID" value="CAG6461695.1"/>
    <property type="molecule type" value="Transcribed_RNA"/>
</dbReference>
<reference evidence="2" key="1">
    <citation type="submission" date="2021-05" db="EMBL/GenBank/DDBJ databases">
        <authorList>
            <person name="Alioto T."/>
            <person name="Alioto T."/>
            <person name="Gomez Garrido J."/>
        </authorList>
    </citation>
    <scope>NUCLEOTIDE SEQUENCE</scope>
</reference>
<organism evidence="2">
    <name type="scientific">Culex pipiens</name>
    <name type="common">House mosquito</name>
    <dbReference type="NCBI Taxonomy" id="7175"/>
    <lineage>
        <taxon>Eukaryota</taxon>
        <taxon>Metazoa</taxon>
        <taxon>Ecdysozoa</taxon>
        <taxon>Arthropoda</taxon>
        <taxon>Hexapoda</taxon>
        <taxon>Insecta</taxon>
        <taxon>Pterygota</taxon>
        <taxon>Neoptera</taxon>
        <taxon>Endopterygota</taxon>
        <taxon>Diptera</taxon>
        <taxon>Nematocera</taxon>
        <taxon>Culicoidea</taxon>
        <taxon>Culicidae</taxon>
        <taxon>Culicinae</taxon>
        <taxon>Culicini</taxon>
        <taxon>Culex</taxon>
        <taxon>Culex</taxon>
    </lineage>
</organism>
<evidence type="ECO:0000256" key="1">
    <source>
        <dbReference type="SAM" id="MobiDB-lite"/>
    </source>
</evidence>
<protein>
    <submittedName>
        <fullName evidence="2">(northern house mosquito) hypothetical protein</fullName>
    </submittedName>
</protein>
<evidence type="ECO:0000313" key="2">
    <source>
        <dbReference type="EMBL" id="CAG6461695.1"/>
    </source>
</evidence>
<sequence>MSKQQHLLAALTCHLPFRTGVFPVLGESFETLHAGIGVFERNFRTQHPPQESRTHTRKASRDWSNFPLRPTASRIHRHLTSPLPGDSEFLQMISTSAVLYWEHPVGSIPLGTCHTPFAGGCFLCLCVCITPPAVYPLGVAQIPQHTNQTPEQSEPLHRKSRGFRT</sequence>
<dbReference type="AlphaFoldDB" id="A0A8D8AU16"/>